<name>A0A0R1XGJ0_9LACO</name>
<evidence type="ECO:0000256" key="1">
    <source>
        <dbReference type="SAM" id="MobiDB-lite"/>
    </source>
</evidence>
<protein>
    <submittedName>
        <fullName evidence="2">Uncharacterized protein</fullName>
    </submittedName>
</protein>
<accession>A0A0R1XGJ0</accession>
<dbReference type="PATRIC" id="fig|1122147.4.peg.1059"/>
<proteinExistence type="predicted"/>
<reference evidence="2 3" key="1">
    <citation type="journal article" date="2015" name="Genome Announc.">
        <title>Expanding the biotechnology potential of lactobacilli through comparative genomics of 213 strains and associated genera.</title>
        <authorList>
            <person name="Sun Z."/>
            <person name="Harris H.M."/>
            <person name="McCann A."/>
            <person name="Guo C."/>
            <person name="Argimon S."/>
            <person name="Zhang W."/>
            <person name="Yang X."/>
            <person name="Jeffery I.B."/>
            <person name="Cooney J.C."/>
            <person name="Kagawa T.F."/>
            <person name="Liu W."/>
            <person name="Song Y."/>
            <person name="Salvetti E."/>
            <person name="Wrobel A."/>
            <person name="Rasinkangas P."/>
            <person name="Parkhill J."/>
            <person name="Rea M.C."/>
            <person name="O'Sullivan O."/>
            <person name="Ritari J."/>
            <person name="Douillard F.P."/>
            <person name="Paul Ross R."/>
            <person name="Yang R."/>
            <person name="Briner A.E."/>
            <person name="Felis G.E."/>
            <person name="de Vos W.M."/>
            <person name="Barrangou R."/>
            <person name="Klaenhammer T.R."/>
            <person name="Caufield P.W."/>
            <person name="Cui Y."/>
            <person name="Zhang H."/>
            <person name="O'Toole P.W."/>
        </authorList>
    </citation>
    <scope>NUCLEOTIDE SEQUENCE [LARGE SCALE GENOMIC DNA]</scope>
    <source>
        <strain evidence="2 3">DSM 16991</strain>
    </source>
</reference>
<dbReference type="Proteomes" id="UP000050949">
    <property type="component" value="Unassembled WGS sequence"/>
</dbReference>
<sequence length="52" mass="5796">MTHTRKPQPKPNQAGIQHLPKGSRWKVVDVSKDGKFVNIGGWIAADKVNMEV</sequence>
<feature type="region of interest" description="Disordered" evidence="1">
    <location>
        <begin position="1"/>
        <end position="21"/>
    </location>
</feature>
<comment type="caution">
    <text evidence="2">The sequence shown here is derived from an EMBL/GenBank/DDBJ whole genome shotgun (WGS) entry which is preliminary data.</text>
</comment>
<evidence type="ECO:0000313" key="3">
    <source>
        <dbReference type="Proteomes" id="UP000050949"/>
    </source>
</evidence>
<dbReference type="EMBL" id="AZFW01000017">
    <property type="protein sequence ID" value="KRM29200.1"/>
    <property type="molecule type" value="Genomic_DNA"/>
</dbReference>
<gene>
    <name evidence="2" type="ORF">FC91_GL001025</name>
</gene>
<evidence type="ECO:0000313" key="2">
    <source>
        <dbReference type="EMBL" id="KRM29200.1"/>
    </source>
</evidence>
<organism evidence="2 3">
    <name type="scientific">Schleiferilactobacillus harbinensis DSM 16991</name>
    <dbReference type="NCBI Taxonomy" id="1122147"/>
    <lineage>
        <taxon>Bacteria</taxon>
        <taxon>Bacillati</taxon>
        <taxon>Bacillota</taxon>
        <taxon>Bacilli</taxon>
        <taxon>Lactobacillales</taxon>
        <taxon>Lactobacillaceae</taxon>
        <taxon>Schleiferilactobacillus</taxon>
    </lineage>
</organism>
<dbReference type="AlphaFoldDB" id="A0A0R1XGJ0"/>